<evidence type="ECO:0000313" key="1">
    <source>
        <dbReference type="EMBL" id="KIK48149.1"/>
    </source>
</evidence>
<dbReference type="HOGENOM" id="CLU_2814155_0_0_1"/>
<dbReference type="Proteomes" id="UP000054485">
    <property type="component" value="Unassembled WGS sequence"/>
</dbReference>
<accession>A0A0D0BEC3</accession>
<proteinExistence type="predicted"/>
<dbReference type="AlphaFoldDB" id="A0A0D0BEC3"/>
<dbReference type="InParanoid" id="A0A0D0BEC3"/>
<protein>
    <submittedName>
        <fullName evidence="1">Unplaced genomic scaffold CY34scaffold_9, whole genome shotgun sequence</fullName>
    </submittedName>
</protein>
<sequence>MAGLARSLRLEGISIDSLVRQAPNVTNNRLELAAGGTVKYVLKVIVSTQLMTLINWRADQALAAITI</sequence>
<organism evidence="1 2">
    <name type="scientific">Suillus luteus UH-Slu-Lm8-n1</name>
    <dbReference type="NCBI Taxonomy" id="930992"/>
    <lineage>
        <taxon>Eukaryota</taxon>
        <taxon>Fungi</taxon>
        <taxon>Dikarya</taxon>
        <taxon>Basidiomycota</taxon>
        <taxon>Agaricomycotina</taxon>
        <taxon>Agaricomycetes</taxon>
        <taxon>Agaricomycetidae</taxon>
        <taxon>Boletales</taxon>
        <taxon>Suillineae</taxon>
        <taxon>Suillaceae</taxon>
        <taxon>Suillus</taxon>
    </lineage>
</organism>
<keyword evidence="2" id="KW-1185">Reference proteome</keyword>
<name>A0A0D0BEC3_9AGAM</name>
<dbReference type="EMBL" id="KN835140">
    <property type="protein sequence ID" value="KIK48149.1"/>
    <property type="molecule type" value="Genomic_DNA"/>
</dbReference>
<evidence type="ECO:0000313" key="2">
    <source>
        <dbReference type="Proteomes" id="UP000054485"/>
    </source>
</evidence>
<reference evidence="2" key="2">
    <citation type="submission" date="2015-01" db="EMBL/GenBank/DDBJ databases">
        <title>Evolutionary Origins and Diversification of the Mycorrhizal Mutualists.</title>
        <authorList>
            <consortium name="DOE Joint Genome Institute"/>
            <consortium name="Mycorrhizal Genomics Consortium"/>
            <person name="Kohler A."/>
            <person name="Kuo A."/>
            <person name="Nagy L.G."/>
            <person name="Floudas D."/>
            <person name="Copeland A."/>
            <person name="Barry K.W."/>
            <person name="Cichocki N."/>
            <person name="Veneault-Fourrey C."/>
            <person name="LaButti K."/>
            <person name="Lindquist E.A."/>
            <person name="Lipzen A."/>
            <person name="Lundell T."/>
            <person name="Morin E."/>
            <person name="Murat C."/>
            <person name="Riley R."/>
            <person name="Ohm R."/>
            <person name="Sun H."/>
            <person name="Tunlid A."/>
            <person name="Henrissat B."/>
            <person name="Grigoriev I.V."/>
            <person name="Hibbett D.S."/>
            <person name="Martin F."/>
        </authorList>
    </citation>
    <scope>NUCLEOTIDE SEQUENCE [LARGE SCALE GENOMIC DNA]</scope>
    <source>
        <strain evidence="2">UH-Slu-Lm8-n1</strain>
    </source>
</reference>
<gene>
    <name evidence="1" type="ORF">CY34DRAFT_798532</name>
</gene>
<reference evidence="1 2" key="1">
    <citation type="submission" date="2014-04" db="EMBL/GenBank/DDBJ databases">
        <authorList>
            <consortium name="DOE Joint Genome Institute"/>
            <person name="Kuo A."/>
            <person name="Ruytinx J."/>
            <person name="Rineau F."/>
            <person name="Colpaert J."/>
            <person name="Kohler A."/>
            <person name="Nagy L.G."/>
            <person name="Floudas D."/>
            <person name="Copeland A."/>
            <person name="Barry K.W."/>
            <person name="Cichocki N."/>
            <person name="Veneault-Fourrey C."/>
            <person name="LaButti K."/>
            <person name="Lindquist E.A."/>
            <person name="Lipzen A."/>
            <person name="Lundell T."/>
            <person name="Morin E."/>
            <person name="Murat C."/>
            <person name="Sun H."/>
            <person name="Tunlid A."/>
            <person name="Henrissat B."/>
            <person name="Grigoriev I.V."/>
            <person name="Hibbett D.S."/>
            <person name="Martin F."/>
            <person name="Nordberg H.P."/>
            <person name="Cantor M.N."/>
            <person name="Hua S.X."/>
        </authorList>
    </citation>
    <scope>NUCLEOTIDE SEQUENCE [LARGE SCALE GENOMIC DNA]</scope>
    <source>
        <strain evidence="1 2">UH-Slu-Lm8-n1</strain>
    </source>
</reference>